<organism evidence="11 12">
    <name type="scientific">Hyaloscypha hepaticicola</name>
    <dbReference type="NCBI Taxonomy" id="2082293"/>
    <lineage>
        <taxon>Eukaryota</taxon>
        <taxon>Fungi</taxon>
        <taxon>Dikarya</taxon>
        <taxon>Ascomycota</taxon>
        <taxon>Pezizomycotina</taxon>
        <taxon>Leotiomycetes</taxon>
        <taxon>Helotiales</taxon>
        <taxon>Hyaloscyphaceae</taxon>
        <taxon>Hyaloscypha</taxon>
    </lineage>
</organism>
<gene>
    <name evidence="11" type="ORF">NA56DRAFT_641142</name>
</gene>
<dbReference type="OrthoDB" id="103454at2759"/>
<feature type="region of interest" description="Disordered" evidence="8">
    <location>
        <begin position="1"/>
        <end position="63"/>
    </location>
</feature>
<keyword evidence="7" id="KW-0539">Nucleus</keyword>
<dbReference type="GO" id="GO:0000972">
    <property type="term" value="P:transcription-dependent tethering of RNA polymerase II gene DNA at nuclear periphery"/>
    <property type="evidence" value="ECO:0007669"/>
    <property type="project" value="TreeGrafter"/>
</dbReference>
<reference evidence="11 12" key="1">
    <citation type="submission" date="2016-05" db="EMBL/GenBank/DDBJ databases">
        <title>A degradative enzymes factory behind the ericoid mycorrhizal symbiosis.</title>
        <authorList>
            <consortium name="DOE Joint Genome Institute"/>
            <person name="Martino E."/>
            <person name="Morin E."/>
            <person name="Grelet G."/>
            <person name="Kuo A."/>
            <person name="Kohler A."/>
            <person name="Daghino S."/>
            <person name="Barry K."/>
            <person name="Choi C."/>
            <person name="Cichocki N."/>
            <person name="Clum A."/>
            <person name="Copeland A."/>
            <person name="Hainaut M."/>
            <person name="Haridas S."/>
            <person name="Labutti K."/>
            <person name="Lindquist E."/>
            <person name="Lipzen A."/>
            <person name="Khouja H.-R."/>
            <person name="Murat C."/>
            <person name="Ohm R."/>
            <person name="Olson A."/>
            <person name="Spatafora J."/>
            <person name="Veneault-Fourrey C."/>
            <person name="Henrissat B."/>
            <person name="Grigoriev I."/>
            <person name="Martin F."/>
            <person name="Perotto S."/>
        </authorList>
    </citation>
    <scope>NUCLEOTIDE SEQUENCE [LARGE SCALE GENOMIC DNA]</scope>
    <source>
        <strain evidence="11 12">UAMH 7357</strain>
    </source>
</reference>
<dbReference type="FunFam" id="2.130.10.10:FF:001057">
    <property type="entry name" value="Nuclear pore complex subunit Nup133, putative"/>
    <property type="match status" value="1"/>
</dbReference>
<dbReference type="Pfam" id="PF03177">
    <property type="entry name" value="Nucleoporin_C"/>
    <property type="match status" value="1"/>
</dbReference>
<feature type="region of interest" description="Disordered" evidence="8">
    <location>
        <begin position="1321"/>
        <end position="1382"/>
    </location>
</feature>
<dbReference type="InterPro" id="IPR037624">
    <property type="entry name" value="Nup133-like"/>
</dbReference>
<protein>
    <submittedName>
        <fullName evidence="11">Uncharacterized protein</fullName>
    </submittedName>
</protein>
<dbReference type="GO" id="GO:0017056">
    <property type="term" value="F:structural constituent of nuclear pore"/>
    <property type="evidence" value="ECO:0007669"/>
    <property type="project" value="InterPro"/>
</dbReference>
<feature type="compositionally biased region" description="Basic and acidic residues" evidence="8">
    <location>
        <begin position="1328"/>
        <end position="1358"/>
    </location>
</feature>
<proteinExistence type="inferred from homology"/>
<dbReference type="GO" id="GO:0016973">
    <property type="term" value="P:poly(A)+ mRNA export from nucleus"/>
    <property type="evidence" value="ECO:0007669"/>
    <property type="project" value="TreeGrafter"/>
</dbReference>
<evidence type="ECO:0000313" key="12">
    <source>
        <dbReference type="Proteomes" id="UP000235672"/>
    </source>
</evidence>
<accession>A0A2J6QMJ8</accession>
<dbReference type="Gene3D" id="1.25.40.700">
    <property type="match status" value="1"/>
</dbReference>
<keyword evidence="12" id="KW-1185">Reference proteome</keyword>
<evidence type="ECO:0000256" key="3">
    <source>
        <dbReference type="ARBA" id="ARBA00022448"/>
    </source>
</evidence>
<keyword evidence="4" id="KW-0509">mRNA transport</keyword>
<evidence type="ECO:0000256" key="7">
    <source>
        <dbReference type="ARBA" id="ARBA00023242"/>
    </source>
</evidence>
<keyword evidence="3" id="KW-0813">Transport</keyword>
<comment type="subcellular location">
    <subcellularLocation>
        <location evidence="1">Nucleus envelope</location>
    </subcellularLocation>
</comment>
<dbReference type="InterPro" id="IPR007187">
    <property type="entry name" value="Nucleoporin_Nup133/Nup155_C"/>
</dbReference>
<dbReference type="GO" id="GO:0006606">
    <property type="term" value="P:protein import into nucleus"/>
    <property type="evidence" value="ECO:0007669"/>
    <property type="project" value="TreeGrafter"/>
</dbReference>
<comment type="similarity">
    <text evidence="2">Belongs to the nucleoporin Nup133 family.</text>
</comment>
<sequence length="1382" mass="154042">MFSPSQNGTAPPASVRTSRRRQRPLSNEGSIIEPKRKRQRSALNEQTFIPPDGAPEMEEAKQHRTAALVKNESVREIPGSHREMVVRGKKSRSADRSSKGDGSVTLTTNDTYTVSKLPALPDRLRADSTGRQHGAIYSDSGYALTLTHTHAIVWPYAVNIASPETFAFELPQPSKHTSSPLPIGTLVSASASSSDPGLVVVIPSSGKVTYWESISSAATLDLRLQRNGVETTIPGMLSGETAIQILNAESAGFVLSFSSGRVAYMSVRDGQGRPAISIQFLRGGTGSVSGGIFGSLRNALSSSAARGDIAAVRAGPQEKVGERNVVVATAKGKIQSWNMHRGGHTSLNAEVEGREAIVMAIKGAITATTELHLESFEILDFAYTPKSVAGSQIVDQDSSGAHILLLTSLSERHNSHYFLVEIVLKRDEMSIGNIRAIKSYISQVSRTATSRPRIYLPNPALVAYVVFDRAVVVLSMAKQPDSPDLQLRAESHILPQSFEDVIDFREDLNVEIVGSGMEEPHGPSQGIEDAKSRRYKAKHPAVVLIVRGGGVVRVAATDITKLASTRAQQVTAKSKLEQAVFFGTMDQNPLSFAVRPELQFSPEEVAVAALELSMDILKSETPHIPSVPASINQNLEKRSAALQHLAEHLKASGIVLNRTIRWRLLWNAEKMRAAILIWKRYDACVREKAAGQKRGLLAEVVDFIHEDYKTQPVAEAGELDRVRHWFIKDVWNLEIAIPWAYQVIKYTYQDGQKDHNYVMNIMSEADDLVLAAMQGAFDFRATNLELYGLADEQLEHGILKKNYEDLPEFWTSTFYVAENLRKQTQLAGALVKEYWKKEPQEGHPNPVVVNKVRHEYSALIDVAIRSNKERVRWDFATGSHQAQIEGEQIEASQGSAQEELLAELASDLELADEAIELAEKHEILPTLAEILMYEIDVSRSKACEPSYSQEERRRSQEREQDLRDRLSACFTKFGINWATALFQYEISSGAMAELLDGLSEEQEYLTAFLRSRPEYAKIAWINEVTREKNFVQASKTLLDLGLTRETDLWSKKIELSMGKLALLAGRNYSQANGIIIPDGGKTEVSSVHDQLALVKIQDQIYDVVVQSIVNAIDENAELQLALESHGNSALQSQPTFISFLEESMARLIKHEAMEASTLIDLLTLMTADDEEFCSAQFFLALQATRYGLSKDDQVLTQRIIWRRCMLRDDWAEMNNTEQKDDQQVSEQLARTALYRTFFLCFKNRLFDEKTTVKPVSPEDVLGAGTKELDHRFTGLDISSREKIMKDMQAEDVALTPLIESSRLDKWYQTALVQAKQDYADEVNEENDDGRKMKKAEEALEEVERGIKESERTKAENLLHSRSRSKTKMNGSLGSFRKSIKQY</sequence>
<feature type="region of interest" description="Disordered" evidence="8">
    <location>
        <begin position="77"/>
        <end position="107"/>
    </location>
</feature>
<evidence type="ECO:0000313" key="11">
    <source>
        <dbReference type="EMBL" id="PMD27459.1"/>
    </source>
</evidence>
<feature type="compositionally biased region" description="Basic and acidic residues" evidence="8">
    <location>
        <begin position="77"/>
        <end position="99"/>
    </location>
</feature>
<dbReference type="STRING" id="1745343.A0A2J6QMJ8"/>
<evidence type="ECO:0000256" key="8">
    <source>
        <dbReference type="SAM" id="MobiDB-lite"/>
    </source>
</evidence>
<dbReference type="PANTHER" id="PTHR13405:SF11">
    <property type="entry name" value="NUCLEAR PORE COMPLEX PROTEIN NUP133"/>
    <property type="match status" value="1"/>
</dbReference>
<feature type="domain" description="Nucleoporin Nup133/Nup155-like N-terminal" evidence="10">
    <location>
        <begin position="107"/>
        <end position="553"/>
    </location>
</feature>
<evidence type="ECO:0000259" key="10">
    <source>
        <dbReference type="Pfam" id="PF08801"/>
    </source>
</evidence>
<dbReference type="Gene3D" id="1.20.58.1380">
    <property type="match status" value="1"/>
</dbReference>
<dbReference type="Pfam" id="PF08801">
    <property type="entry name" value="Nucleoporin_N"/>
    <property type="match status" value="1"/>
</dbReference>
<dbReference type="Proteomes" id="UP000235672">
    <property type="component" value="Unassembled WGS sequence"/>
</dbReference>
<dbReference type="SUPFAM" id="SSF117289">
    <property type="entry name" value="Nucleoporin domain"/>
    <property type="match status" value="1"/>
</dbReference>
<dbReference type="Gene3D" id="2.130.10.10">
    <property type="entry name" value="YVTN repeat-like/Quinoprotein amine dehydrogenase"/>
    <property type="match status" value="1"/>
</dbReference>
<dbReference type="InterPro" id="IPR014908">
    <property type="entry name" value="Nucleoporin_Nup133/Nup155_N"/>
</dbReference>
<evidence type="ECO:0000259" key="9">
    <source>
        <dbReference type="Pfam" id="PF03177"/>
    </source>
</evidence>
<evidence type="ECO:0000256" key="2">
    <source>
        <dbReference type="ARBA" id="ARBA00005569"/>
    </source>
</evidence>
<name>A0A2J6QMJ8_9HELO</name>
<evidence type="ECO:0000256" key="4">
    <source>
        <dbReference type="ARBA" id="ARBA00022816"/>
    </source>
</evidence>
<keyword evidence="6" id="KW-0811">Translocation</keyword>
<evidence type="ECO:0000256" key="6">
    <source>
        <dbReference type="ARBA" id="ARBA00023010"/>
    </source>
</evidence>
<dbReference type="EMBL" id="KZ613466">
    <property type="protein sequence ID" value="PMD27459.1"/>
    <property type="molecule type" value="Genomic_DNA"/>
</dbReference>
<keyword evidence="5" id="KW-0653">Protein transport</keyword>
<dbReference type="InterPro" id="IPR015943">
    <property type="entry name" value="WD40/YVTN_repeat-like_dom_sf"/>
</dbReference>
<feature type="domain" description="Nucleoporin Nup133/Nup155-like C-terminal" evidence="9">
    <location>
        <begin position="664"/>
        <end position="1309"/>
    </location>
</feature>
<dbReference type="GO" id="GO:0031080">
    <property type="term" value="C:nuclear pore outer ring"/>
    <property type="evidence" value="ECO:0007669"/>
    <property type="project" value="TreeGrafter"/>
</dbReference>
<evidence type="ECO:0000256" key="1">
    <source>
        <dbReference type="ARBA" id="ARBA00004259"/>
    </source>
</evidence>
<dbReference type="PANTHER" id="PTHR13405">
    <property type="entry name" value="NUCLEAR PORE COMPLEX PROTEIN NUP133"/>
    <property type="match status" value="1"/>
</dbReference>
<evidence type="ECO:0000256" key="5">
    <source>
        <dbReference type="ARBA" id="ARBA00022927"/>
    </source>
</evidence>